<evidence type="ECO:0000313" key="3">
    <source>
        <dbReference type="EMBL" id="TCO33706.1"/>
    </source>
</evidence>
<gene>
    <name evidence="3" type="ORF">EV652_103708</name>
</gene>
<protein>
    <submittedName>
        <fullName evidence="3">SpoIID/LytB domain protein</fullName>
    </submittedName>
</protein>
<accession>A0A4R2HRY2</accession>
<dbReference type="RefSeq" id="WP_132209131.1">
    <property type="nucleotide sequence ID" value="NZ_SLWN01000003.1"/>
</dbReference>
<dbReference type="PANTHER" id="PTHR30032:SF4">
    <property type="entry name" value="AMIDASE ENHANCER"/>
    <property type="match status" value="1"/>
</dbReference>
<comment type="caution">
    <text evidence="3">The sequence shown here is derived from an EMBL/GenBank/DDBJ whole genome shotgun (WGS) entry which is preliminary data.</text>
</comment>
<keyword evidence="4" id="KW-1185">Reference proteome</keyword>
<feature type="chain" id="PRO_5020233806" evidence="1">
    <location>
        <begin position="23"/>
        <end position="406"/>
    </location>
</feature>
<dbReference type="OrthoDB" id="9773852at2"/>
<dbReference type="Proteomes" id="UP000294508">
    <property type="component" value="Unassembled WGS sequence"/>
</dbReference>
<dbReference type="PANTHER" id="PTHR30032">
    <property type="entry name" value="N-ACETYLMURAMOYL-L-ALANINE AMIDASE-RELATED"/>
    <property type="match status" value="1"/>
</dbReference>
<dbReference type="GO" id="GO:0030288">
    <property type="term" value="C:outer membrane-bounded periplasmic space"/>
    <property type="evidence" value="ECO:0007669"/>
    <property type="project" value="TreeGrafter"/>
</dbReference>
<dbReference type="AlphaFoldDB" id="A0A4R2HRY2"/>
<dbReference type="InterPro" id="IPR013693">
    <property type="entry name" value="SpoIID/LytB_N"/>
</dbReference>
<evidence type="ECO:0000259" key="2">
    <source>
        <dbReference type="Pfam" id="PF08486"/>
    </source>
</evidence>
<sequence>MKKRAIAAVVLTSTLISATAEARQIEPTAAPDTTISGRGFGHGRGMSQYGAQGAAIAGKSVRQILDFYYPGTSIGKATGSIRVRITADTTDGIRVGTVNRLKLHDLKTAKVYTLPKASTRNQWSIDPYGDHGTKVSSFDAKTRKWTLWKTFTGMTQFEGAAVTGLILPSGAVRRYRGALRAVDVSGAHLDTVNVVSLEYYLRGVVPREALSTWRPAALQAQAVAARTYSVFHRNRATRRAYDLCDTISCQVYGGYDSEKASTNTAIAATAGQIRQYKGKPIIAEFSSSNGGATATGSVPYQVMKADGWDAYPGNGNPNVTWTVTRTAAEMQAAFDVGSIRSLRVLKRSGVGPSGGRAFTVEAVGSKGRRVLTGDQLRGRLHLRSSWIAFVPSPLDMPTGSDQTVGR</sequence>
<evidence type="ECO:0000313" key="4">
    <source>
        <dbReference type="Proteomes" id="UP000294508"/>
    </source>
</evidence>
<dbReference type="EMBL" id="SLWN01000003">
    <property type="protein sequence ID" value="TCO33706.1"/>
    <property type="molecule type" value="Genomic_DNA"/>
</dbReference>
<dbReference type="NCBIfam" id="TIGR02669">
    <property type="entry name" value="SpoIID_LytB"/>
    <property type="match status" value="1"/>
</dbReference>
<feature type="domain" description="Sporulation stage II protein D amidase enhancer LytB N-terminal" evidence="2">
    <location>
        <begin position="188"/>
        <end position="276"/>
    </location>
</feature>
<dbReference type="GO" id="GO:0030435">
    <property type="term" value="P:sporulation resulting in formation of a cellular spore"/>
    <property type="evidence" value="ECO:0007669"/>
    <property type="project" value="InterPro"/>
</dbReference>
<organism evidence="3 4">
    <name type="scientific">Kribbella steppae</name>
    <dbReference type="NCBI Taxonomy" id="2512223"/>
    <lineage>
        <taxon>Bacteria</taxon>
        <taxon>Bacillati</taxon>
        <taxon>Actinomycetota</taxon>
        <taxon>Actinomycetes</taxon>
        <taxon>Propionibacteriales</taxon>
        <taxon>Kribbellaceae</taxon>
        <taxon>Kribbella</taxon>
    </lineage>
</organism>
<reference evidence="3 4" key="1">
    <citation type="journal article" date="2015" name="Stand. Genomic Sci.">
        <title>Genomic Encyclopedia of Bacterial and Archaeal Type Strains, Phase III: the genomes of soil and plant-associated and newly described type strains.</title>
        <authorList>
            <person name="Whitman W.B."/>
            <person name="Woyke T."/>
            <person name="Klenk H.P."/>
            <person name="Zhou Y."/>
            <person name="Lilburn T.G."/>
            <person name="Beck B.J."/>
            <person name="De Vos P."/>
            <person name="Vandamme P."/>
            <person name="Eisen J.A."/>
            <person name="Garrity G."/>
            <person name="Hugenholtz P."/>
            <person name="Kyrpides N.C."/>
        </authorList>
    </citation>
    <scope>NUCLEOTIDE SEQUENCE [LARGE SCALE GENOMIC DNA]</scope>
    <source>
        <strain evidence="3 4">VKM Ac-2572</strain>
    </source>
</reference>
<dbReference type="Pfam" id="PF08486">
    <property type="entry name" value="SpoIID"/>
    <property type="match status" value="1"/>
</dbReference>
<evidence type="ECO:0000256" key="1">
    <source>
        <dbReference type="SAM" id="SignalP"/>
    </source>
</evidence>
<proteinExistence type="predicted"/>
<feature type="signal peptide" evidence="1">
    <location>
        <begin position="1"/>
        <end position="22"/>
    </location>
</feature>
<dbReference type="InterPro" id="IPR051922">
    <property type="entry name" value="Bact_Sporulation_Assoc"/>
</dbReference>
<dbReference type="InterPro" id="IPR013486">
    <property type="entry name" value="SpoIID/LytB"/>
</dbReference>
<name>A0A4R2HRY2_9ACTN</name>
<keyword evidence="1" id="KW-0732">Signal</keyword>